<dbReference type="Gene3D" id="1.25.40.20">
    <property type="entry name" value="Ankyrin repeat-containing domain"/>
    <property type="match status" value="1"/>
</dbReference>
<keyword evidence="1" id="KW-0040">ANK repeat</keyword>
<dbReference type="SUPFAM" id="SSF48403">
    <property type="entry name" value="Ankyrin repeat"/>
    <property type="match status" value="1"/>
</dbReference>
<feature type="repeat" description="ANK" evidence="1">
    <location>
        <begin position="83"/>
        <end position="125"/>
    </location>
</feature>
<feature type="region of interest" description="Disordered" evidence="2">
    <location>
        <begin position="153"/>
        <end position="175"/>
    </location>
</feature>
<proteinExistence type="predicted"/>
<dbReference type="PROSITE" id="PS50088">
    <property type="entry name" value="ANK_REPEAT"/>
    <property type="match status" value="1"/>
</dbReference>
<gene>
    <name evidence="3" type="ORF">N7G274_004287</name>
</gene>
<organism evidence="3 4">
    <name type="scientific">Stereocaulon virgatum</name>
    <dbReference type="NCBI Taxonomy" id="373712"/>
    <lineage>
        <taxon>Eukaryota</taxon>
        <taxon>Fungi</taxon>
        <taxon>Dikarya</taxon>
        <taxon>Ascomycota</taxon>
        <taxon>Pezizomycotina</taxon>
        <taxon>Lecanoromycetes</taxon>
        <taxon>OSLEUM clade</taxon>
        <taxon>Lecanoromycetidae</taxon>
        <taxon>Lecanorales</taxon>
        <taxon>Lecanorineae</taxon>
        <taxon>Stereocaulaceae</taxon>
        <taxon>Stereocaulon</taxon>
    </lineage>
</organism>
<accession>A0ABR4ABH3</accession>
<dbReference type="PRINTS" id="PR01415">
    <property type="entry name" value="ANKYRIN"/>
</dbReference>
<name>A0ABR4ABH3_9LECA</name>
<evidence type="ECO:0000256" key="2">
    <source>
        <dbReference type="SAM" id="MobiDB-lite"/>
    </source>
</evidence>
<dbReference type="EMBL" id="JBEFKJ010000012">
    <property type="protein sequence ID" value="KAL2043227.1"/>
    <property type="molecule type" value="Genomic_DNA"/>
</dbReference>
<dbReference type="InterPro" id="IPR002110">
    <property type="entry name" value="Ankyrin_rpt"/>
</dbReference>
<evidence type="ECO:0000313" key="4">
    <source>
        <dbReference type="Proteomes" id="UP001590950"/>
    </source>
</evidence>
<evidence type="ECO:0000256" key="1">
    <source>
        <dbReference type="PROSITE-ProRule" id="PRU00023"/>
    </source>
</evidence>
<evidence type="ECO:0008006" key="5">
    <source>
        <dbReference type="Google" id="ProtNLM"/>
    </source>
</evidence>
<dbReference type="Pfam" id="PF12796">
    <property type="entry name" value="Ank_2"/>
    <property type="match status" value="1"/>
</dbReference>
<reference evidence="3 4" key="1">
    <citation type="submission" date="2024-09" db="EMBL/GenBank/DDBJ databases">
        <title>Rethinking Asexuality: The Enigmatic Case of Functional Sexual Genes in Lepraria (Stereocaulaceae).</title>
        <authorList>
            <person name="Doellman M."/>
            <person name="Sun Y."/>
            <person name="Barcenas-Pena A."/>
            <person name="Lumbsch H.T."/>
            <person name="Grewe F."/>
        </authorList>
    </citation>
    <scope>NUCLEOTIDE SEQUENCE [LARGE SCALE GENOMIC DNA]</scope>
    <source>
        <strain evidence="3 4">Mercado 3170</strain>
    </source>
</reference>
<evidence type="ECO:0000313" key="3">
    <source>
        <dbReference type="EMBL" id="KAL2043227.1"/>
    </source>
</evidence>
<dbReference type="InterPro" id="IPR036770">
    <property type="entry name" value="Ankyrin_rpt-contain_sf"/>
</dbReference>
<protein>
    <recommendedName>
        <fullName evidence="5">Ankyrin repeat protein</fullName>
    </recommendedName>
</protein>
<dbReference type="Proteomes" id="UP001590950">
    <property type="component" value="Unassembled WGS sequence"/>
</dbReference>
<sequence>MSDDGASPRELLLEACRRNNTSLLTDLLKSLGSAENVARLLNTATDGVGGFCLHVAASYGSYEVLDMLLDQEGLEVDPVDRLERDTPLHKAVRFVNGLGMEEWEAGAVIVELLLDAGADPRTRNKAKLKPFELVDPRNTELRKTLQKAEFAMMAGDDVVDNDEDEGPTGSASDSE</sequence>
<keyword evidence="4" id="KW-1185">Reference proteome</keyword>
<comment type="caution">
    <text evidence="3">The sequence shown here is derived from an EMBL/GenBank/DDBJ whole genome shotgun (WGS) entry which is preliminary data.</text>
</comment>
<feature type="compositionally biased region" description="Acidic residues" evidence="2">
    <location>
        <begin position="157"/>
        <end position="166"/>
    </location>
</feature>